<dbReference type="InterPro" id="IPR000531">
    <property type="entry name" value="Beta-barrel_TonB"/>
</dbReference>
<evidence type="ECO:0000256" key="7">
    <source>
        <dbReference type="ARBA" id="ARBA00023004"/>
    </source>
</evidence>
<evidence type="ECO:0000313" key="19">
    <source>
        <dbReference type="Proteomes" id="UP000316471"/>
    </source>
</evidence>
<evidence type="ECO:0000256" key="3">
    <source>
        <dbReference type="ARBA" id="ARBA00022452"/>
    </source>
</evidence>
<dbReference type="GO" id="GO:0006826">
    <property type="term" value="P:iron ion transport"/>
    <property type="evidence" value="ECO:0007669"/>
    <property type="project" value="UniProtKB-KW"/>
</dbReference>
<keyword evidence="11 12" id="KW-0998">Cell outer membrane</keyword>
<evidence type="ECO:0000256" key="10">
    <source>
        <dbReference type="ARBA" id="ARBA00023136"/>
    </source>
</evidence>
<dbReference type="SUPFAM" id="SSF56935">
    <property type="entry name" value="Porins"/>
    <property type="match status" value="1"/>
</dbReference>
<accession>A0A562LYF9</accession>
<feature type="chain" id="PRO_5021900009" evidence="15">
    <location>
        <begin position="27"/>
        <end position="744"/>
    </location>
</feature>
<comment type="similarity">
    <text evidence="12 14">Belongs to the TonB-dependent receptor family.</text>
</comment>
<keyword evidence="4" id="KW-0410">Iron transport</keyword>
<evidence type="ECO:0000256" key="5">
    <source>
        <dbReference type="ARBA" id="ARBA00022692"/>
    </source>
</evidence>
<keyword evidence="19" id="KW-1185">Reference proteome</keyword>
<evidence type="ECO:0000259" key="17">
    <source>
        <dbReference type="Pfam" id="PF07715"/>
    </source>
</evidence>
<evidence type="ECO:0000256" key="8">
    <source>
        <dbReference type="ARBA" id="ARBA00023065"/>
    </source>
</evidence>
<dbReference type="AlphaFoldDB" id="A0A562LYF9"/>
<keyword evidence="3 12" id="KW-1134">Transmembrane beta strand</keyword>
<gene>
    <name evidence="18" type="ORF">IP93_00946</name>
</gene>
<evidence type="ECO:0000256" key="2">
    <source>
        <dbReference type="ARBA" id="ARBA00022448"/>
    </source>
</evidence>
<organism evidence="18 19">
    <name type="scientific">Aerolutibacter ruishenii</name>
    <dbReference type="NCBI Taxonomy" id="686800"/>
    <lineage>
        <taxon>Bacteria</taxon>
        <taxon>Pseudomonadati</taxon>
        <taxon>Pseudomonadota</taxon>
        <taxon>Gammaproteobacteria</taxon>
        <taxon>Lysobacterales</taxon>
        <taxon>Lysobacteraceae</taxon>
        <taxon>Aerolutibacter</taxon>
    </lineage>
</organism>
<keyword evidence="5 12" id="KW-0812">Transmembrane</keyword>
<evidence type="ECO:0000256" key="6">
    <source>
        <dbReference type="ARBA" id="ARBA00022729"/>
    </source>
</evidence>
<dbReference type="EMBL" id="VLKP01000003">
    <property type="protein sequence ID" value="TWI12602.1"/>
    <property type="molecule type" value="Genomic_DNA"/>
</dbReference>
<dbReference type="InterPro" id="IPR010917">
    <property type="entry name" value="TonB_rcpt_CS"/>
</dbReference>
<keyword evidence="7" id="KW-0408">Iron</keyword>
<dbReference type="Gene3D" id="2.40.170.20">
    <property type="entry name" value="TonB-dependent receptor, beta-barrel domain"/>
    <property type="match status" value="1"/>
</dbReference>
<feature type="domain" description="TonB-dependent receptor-like beta-barrel" evidence="16">
    <location>
        <begin position="247"/>
        <end position="707"/>
    </location>
</feature>
<dbReference type="RefSeq" id="WP_144812669.1">
    <property type="nucleotide sequence ID" value="NZ_VLKP01000003.1"/>
</dbReference>
<dbReference type="PROSITE" id="PS01156">
    <property type="entry name" value="TONB_DEPENDENT_REC_2"/>
    <property type="match status" value="1"/>
</dbReference>
<keyword evidence="6 15" id="KW-0732">Signal</keyword>
<sequence>MGRSKNSRKYLSLAIASALLAPAAWAQESAPTGQQSQQATTLDKITVTSRKREETLQEVPIAVTAFTAEALDKLAVEDLSDLDALVPNLTVYAARGSSSTVTAYIRGIGQSDPLWGVDPGVGIYLDDVYIARPQGALLDVFDVQRVEVLRGPQGTLYGKNTIGGAIKYISRGLPTDFEGNASVTIGNYNQLDVKAAVGGPIGGADSGLRGRIAVASLNRDGFGKNVVTDQEVSDKEILALRGQLGAYAGDDFDVQFAFDWVDDQSGVRGAQMLEGSRFVPSAPPMDSRYDVRNGMPNVNDTELKGASMTVNWRPNEDWALKYVLAKRESDTETNIDFDTTQAKIADVKAFYSDQQVSHELQANFDAGGRARGVMGLYAFNGDAGGQVLNNFFNLLFGDTQGKIRTESIALYADWTFDLTERLKLDVGARYTDEDKRAQVLNLGYSDATFSRPISVAANFDKTINFKNTSPKISLDYQVTDDVMLYALATRGFKSGGYNIRAQATAVPRSAEPFDDEVVDSYEIGSKMSFLDQTLFLNLAAFHNKYKDIQLSVFTAYDSNGDGTDDAFFGDFTNAGEGTVNGVEFEYQWLPTRNWAITGNLAWLDGKYDEFRYAGLNIADEQEFTNAPEFSGAFNVEYRTDLANGGNLSARIGYSYQSEVIATTEIIRAEVPPFGRGPITQDGYGLVNAGVTWRMNDAWSFSLNGSNLADEEYLTTGYNLNRALGVYTGFYGSPRQYSLTARYDF</sequence>
<keyword evidence="8" id="KW-0406">Ion transport</keyword>
<evidence type="ECO:0000256" key="9">
    <source>
        <dbReference type="ARBA" id="ARBA00023077"/>
    </source>
</evidence>
<feature type="signal peptide" evidence="15">
    <location>
        <begin position="1"/>
        <end position="26"/>
    </location>
</feature>
<evidence type="ECO:0000256" key="13">
    <source>
        <dbReference type="PROSITE-ProRule" id="PRU10144"/>
    </source>
</evidence>
<reference evidence="18 19" key="1">
    <citation type="journal article" date="2015" name="Stand. Genomic Sci.">
        <title>Genomic Encyclopedia of Bacterial and Archaeal Type Strains, Phase III: the genomes of soil and plant-associated and newly described type strains.</title>
        <authorList>
            <person name="Whitman W.B."/>
            <person name="Woyke T."/>
            <person name="Klenk H.P."/>
            <person name="Zhou Y."/>
            <person name="Lilburn T.G."/>
            <person name="Beck B.J."/>
            <person name="De Vos P."/>
            <person name="Vandamme P."/>
            <person name="Eisen J.A."/>
            <person name="Garrity G."/>
            <person name="Hugenholtz P."/>
            <person name="Kyrpides N.C."/>
        </authorList>
    </citation>
    <scope>NUCLEOTIDE SEQUENCE [LARGE SCALE GENOMIC DNA]</scope>
    <source>
        <strain evidence="18 19">CGMCC 1.10136</strain>
    </source>
</reference>
<keyword evidence="10 12" id="KW-0472">Membrane</keyword>
<dbReference type="PANTHER" id="PTHR32552">
    <property type="entry name" value="FERRICHROME IRON RECEPTOR-RELATED"/>
    <property type="match status" value="1"/>
</dbReference>
<evidence type="ECO:0000256" key="1">
    <source>
        <dbReference type="ARBA" id="ARBA00004571"/>
    </source>
</evidence>
<evidence type="ECO:0000259" key="16">
    <source>
        <dbReference type="Pfam" id="PF00593"/>
    </source>
</evidence>
<dbReference type="OrthoDB" id="127311at2"/>
<dbReference type="InterPro" id="IPR036942">
    <property type="entry name" value="Beta-barrel_TonB_sf"/>
</dbReference>
<evidence type="ECO:0000256" key="14">
    <source>
        <dbReference type="RuleBase" id="RU003357"/>
    </source>
</evidence>
<feature type="domain" description="TonB-dependent receptor plug" evidence="17">
    <location>
        <begin position="56"/>
        <end position="165"/>
    </location>
</feature>
<dbReference type="PANTHER" id="PTHR32552:SF81">
    <property type="entry name" value="TONB-DEPENDENT OUTER MEMBRANE RECEPTOR"/>
    <property type="match status" value="1"/>
</dbReference>
<evidence type="ECO:0000313" key="18">
    <source>
        <dbReference type="EMBL" id="TWI12602.1"/>
    </source>
</evidence>
<name>A0A562LYF9_9GAMM</name>
<dbReference type="InterPro" id="IPR012910">
    <property type="entry name" value="Plug_dom"/>
</dbReference>
<keyword evidence="18" id="KW-0675">Receptor</keyword>
<dbReference type="Pfam" id="PF07715">
    <property type="entry name" value="Plug"/>
    <property type="match status" value="1"/>
</dbReference>
<keyword evidence="2 12" id="KW-0813">Transport</keyword>
<dbReference type="PROSITE" id="PS52016">
    <property type="entry name" value="TONB_DEPENDENT_REC_3"/>
    <property type="match status" value="1"/>
</dbReference>
<dbReference type="GO" id="GO:0009279">
    <property type="term" value="C:cell outer membrane"/>
    <property type="evidence" value="ECO:0007669"/>
    <property type="project" value="UniProtKB-SubCell"/>
</dbReference>
<dbReference type="Pfam" id="PF00593">
    <property type="entry name" value="TonB_dep_Rec_b-barrel"/>
    <property type="match status" value="1"/>
</dbReference>
<dbReference type="Proteomes" id="UP000316471">
    <property type="component" value="Unassembled WGS sequence"/>
</dbReference>
<proteinExistence type="inferred from homology"/>
<evidence type="ECO:0000256" key="12">
    <source>
        <dbReference type="PROSITE-ProRule" id="PRU01360"/>
    </source>
</evidence>
<dbReference type="InterPro" id="IPR039426">
    <property type="entry name" value="TonB-dep_rcpt-like"/>
</dbReference>
<dbReference type="CDD" id="cd01347">
    <property type="entry name" value="ligand_gated_channel"/>
    <property type="match status" value="1"/>
</dbReference>
<protein>
    <submittedName>
        <fullName evidence="18">Iron complex outermembrane receptor protein</fullName>
    </submittedName>
</protein>
<comment type="subcellular location">
    <subcellularLocation>
        <location evidence="1 12">Cell outer membrane</location>
        <topology evidence="1 12">Multi-pass membrane protein</topology>
    </subcellularLocation>
</comment>
<evidence type="ECO:0000256" key="4">
    <source>
        <dbReference type="ARBA" id="ARBA00022496"/>
    </source>
</evidence>
<evidence type="ECO:0000256" key="15">
    <source>
        <dbReference type="SAM" id="SignalP"/>
    </source>
</evidence>
<keyword evidence="9 14" id="KW-0798">TonB box</keyword>
<feature type="short sequence motif" description="TonB C-terminal box" evidence="13">
    <location>
        <begin position="727"/>
        <end position="744"/>
    </location>
</feature>
<evidence type="ECO:0000256" key="11">
    <source>
        <dbReference type="ARBA" id="ARBA00023237"/>
    </source>
</evidence>
<comment type="caution">
    <text evidence="18">The sequence shown here is derived from an EMBL/GenBank/DDBJ whole genome shotgun (WGS) entry which is preliminary data.</text>
</comment>